<dbReference type="Proteomes" id="UP000308600">
    <property type="component" value="Unassembled WGS sequence"/>
</dbReference>
<gene>
    <name evidence="1" type="ORF">BDN72DRAFT_894613</name>
</gene>
<evidence type="ECO:0000313" key="2">
    <source>
        <dbReference type="Proteomes" id="UP000308600"/>
    </source>
</evidence>
<accession>A0ACD3B4B8</accession>
<reference evidence="1 2" key="1">
    <citation type="journal article" date="2019" name="Nat. Ecol. Evol.">
        <title>Megaphylogeny resolves global patterns of mushroom evolution.</title>
        <authorList>
            <person name="Varga T."/>
            <person name="Krizsan K."/>
            <person name="Foldi C."/>
            <person name="Dima B."/>
            <person name="Sanchez-Garcia M."/>
            <person name="Sanchez-Ramirez S."/>
            <person name="Szollosi G.J."/>
            <person name="Szarkandi J.G."/>
            <person name="Papp V."/>
            <person name="Albert L."/>
            <person name="Andreopoulos W."/>
            <person name="Angelini C."/>
            <person name="Antonin V."/>
            <person name="Barry K.W."/>
            <person name="Bougher N.L."/>
            <person name="Buchanan P."/>
            <person name="Buyck B."/>
            <person name="Bense V."/>
            <person name="Catcheside P."/>
            <person name="Chovatia M."/>
            <person name="Cooper J."/>
            <person name="Damon W."/>
            <person name="Desjardin D."/>
            <person name="Finy P."/>
            <person name="Geml J."/>
            <person name="Haridas S."/>
            <person name="Hughes K."/>
            <person name="Justo A."/>
            <person name="Karasinski D."/>
            <person name="Kautmanova I."/>
            <person name="Kiss B."/>
            <person name="Kocsube S."/>
            <person name="Kotiranta H."/>
            <person name="LaButti K.M."/>
            <person name="Lechner B.E."/>
            <person name="Liimatainen K."/>
            <person name="Lipzen A."/>
            <person name="Lukacs Z."/>
            <person name="Mihaltcheva S."/>
            <person name="Morgado L.N."/>
            <person name="Niskanen T."/>
            <person name="Noordeloos M.E."/>
            <person name="Ohm R.A."/>
            <person name="Ortiz-Santana B."/>
            <person name="Ovrebo C."/>
            <person name="Racz N."/>
            <person name="Riley R."/>
            <person name="Savchenko A."/>
            <person name="Shiryaev A."/>
            <person name="Soop K."/>
            <person name="Spirin V."/>
            <person name="Szebenyi C."/>
            <person name="Tomsovsky M."/>
            <person name="Tulloss R.E."/>
            <person name="Uehling J."/>
            <person name="Grigoriev I.V."/>
            <person name="Vagvolgyi C."/>
            <person name="Papp T."/>
            <person name="Martin F.M."/>
            <person name="Miettinen O."/>
            <person name="Hibbett D.S."/>
            <person name="Nagy L.G."/>
        </authorList>
    </citation>
    <scope>NUCLEOTIDE SEQUENCE [LARGE SCALE GENOMIC DNA]</scope>
    <source>
        <strain evidence="1 2">NL-1719</strain>
    </source>
</reference>
<protein>
    <submittedName>
        <fullName evidence="1">Uncharacterized protein</fullName>
    </submittedName>
</protein>
<name>A0ACD3B4B8_9AGAR</name>
<proteinExistence type="predicted"/>
<evidence type="ECO:0000313" key="1">
    <source>
        <dbReference type="EMBL" id="TFK72630.1"/>
    </source>
</evidence>
<keyword evidence="2" id="KW-1185">Reference proteome</keyword>
<dbReference type="EMBL" id="ML208283">
    <property type="protein sequence ID" value="TFK72630.1"/>
    <property type="molecule type" value="Genomic_DNA"/>
</dbReference>
<sequence>MPSSDPSSDNISGSLLIGGLISMALWGVACVQIYLYFTRTSSDKLVFKATIALIGVLGTFDSVLISHFSYYYLISHDGNPLSSLTPLWTYSVHTVVISVSDFIIRTMFAYRICIFNNNKAILPTWIMLLSLTSVASELFGRTEISIGSSSRFLQDLAWLNLATAVVADLSITISLSYLLHRSRTGFRRTNSVIRLLIIYTVNTGGLVALGSLVILVACVTDGKNLIVYALFLALSKLYIISYLASLNAREAIRDRFQNDDPISINSQFLAREVGSHQSSPGNGNDPTRLGAV</sequence>
<organism evidence="1 2">
    <name type="scientific">Pluteus cervinus</name>
    <dbReference type="NCBI Taxonomy" id="181527"/>
    <lineage>
        <taxon>Eukaryota</taxon>
        <taxon>Fungi</taxon>
        <taxon>Dikarya</taxon>
        <taxon>Basidiomycota</taxon>
        <taxon>Agaricomycotina</taxon>
        <taxon>Agaricomycetes</taxon>
        <taxon>Agaricomycetidae</taxon>
        <taxon>Agaricales</taxon>
        <taxon>Pluteineae</taxon>
        <taxon>Pluteaceae</taxon>
        <taxon>Pluteus</taxon>
    </lineage>
</organism>